<dbReference type="AlphaFoldDB" id="A0A014MV48"/>
<keyword evidence="2" id="KW-0378">Hydrolase</keyword>
<reference evidence="4 5" key="1">
    <citation type="submission" date="2014-01" db="EMBL/GenBank/DDBJ databases">
        <title>Interspecies Systems Biology Uncovers Metabolites Affecting C. elegans Gene Expression and Life History Traits.</title>
        <authorList>
            <person name="Watson E."/>
            <person name="Macneil L.T."/>
            <person name="Ritter A.D."/>
            <person name="Yilmaz L.S."/>
            <person name="Rosebrock A.P."/>
            <person name="Caudy A.A."/>
            <person name="Walhout A.J."/>
        </authorList>
    </citation>
    <scope>NUCLEOTIDE SEQUENCE [LARGE SCALE GENOMIC DNA]</scope>
    <source>
        <strain evidence="4 5">DA1877</strain>
    </source>
</reference>
<dbReference type="InterPro" id="IPR003736">
    <property type="entry name" value="PAAI_dom"/>
</dbReference>
<evidence type="ECO:0000313" key="5">
    <source>
        <dbReference type="Proteomes" id="UP000020766"/>
    </source>
</evidence>
<dbReference type="Gene3D" id="3.10.129.10">
    <property type="entry name" value="Hotdog Thioesterase"/>
    <property type="match status" value="1"/>
</dbReference>
<evidence type="ECO:0000256" key="1">
    <source>
        <dbReference type="ARBA" id="ARBA00008324"/>
    </source>
</evidence>
<dbReference type="SUPFAM" id="SSF54637">
    <property type="entry name" value="Thioesterase/thiol ester dehydrase-isomerase"/>
    <property type="match status" value="1"/>
</dbReference>
<comment type="caution">
    <text evidence="4">The sequence shown here is derived from an EMBL/GenBank/DDBJ whole genome shotgun (WGS) entry which is preliminary data.</text>
</comment>
<dbReference type="Proteomes" id="UP000020766">
    <property type="component" value="Unassembled WGS sequence"/>
</dbReference>
<comment type="similarity">
    <text evidence="1">Belongs to the thioesterase PaaI family.</text>
</comment>
<proteinExistence type="inferred from homology"/>
<protein>
    <submittedName>
        <fullName evidence="4">Phenylacetic acid degradation protein</fullName>
    </submittedName>
</protein>
<evidence type="ECO:0000256" key="2">
    <source>
        <dbReference type="ARBA" id="ARBA00022801"/>
    </source>
</evidence>
<dbReference type="InterPro" id="IPR039298">
    <property type="entry name" value="ACOT13"/>
</dbReference>
<gene>
    <name evidence="4" type="ORF">AX13_01305</name>
</gene>
<evidence type="ECO:0000259" key="3">
    <source>
        <dbReference type="Pfam" id="PF03061"/>
    </source>
</evidence>
<dbReference type="RefSeq" id="WP_043378066.1">
    <property type="nucleotide sequence ID" value="NZ_JBOK01000001.1"/>
</dbReference>
<keyword evidence="5" id="KW-1185">Reference proteome</keyword>
<dbReference type="InterPro" id="IPR029069">
    <property type="entry name" value="HotDog_dom_sf"/>
</dbReference>
<dbReference type="EMBL" id="JBOK01000001">
    <property type="protein sequence ID" value="EXU81919.1"/>
    <property type="molecule type" value="Genomic_DNA"/>
</dbReference>
<dbReference type="PANTHER" id="PTHR21660:SF1">
    <property type="entry name" value="ACYL-COENZYME A THIOESTERASE 13"/>
    <property type="match status" value="1"/>
</dbReference>
<evidence type="ECO:0000313" key="4">
    <source>
        <dbReference type="EMBL" id="EXU81919.1"/>
    </source>
</evidence>
<name>A0A014MV48_9BURK</name>
<dbReference type="InterPro" id="IPR006683">
    <property type="entry name" value="Thioestr_dom"/>
</dbReference>
<feature type="domain" description="Thioesterase" evidence="3">
    <location>
        <begin position="43"/>
        <end position="116"/>
    </location>
</feature>
<sequence length="146" mass="15819">MLSFGAHPIPFVNHLGFTLHHMANGEAELRYTAKPEHLNTFDVTHGGASMTLMDVAMAVAARSLESDDFGCVTIEMKTSFMQAARGPLVAKGLVLHRTKTMAYCEGKIYDSEGRLCTHATGTFKYMPRTVKPGQKPGSATTVIATD</sequence>
<accession>A0A014MV48</accession>
<dbReference type="CDD" id="cd03443">
    <property type="entry name" value="PaaI_thioesterase"/>
    <property type="match status" value="1"/>
</dbReference>
<dbReference type="NCBIfam" id="TIGR00369">
    <property type="entry name" value="unchar_dom_1"/>
    <property type="match status" value="1"/>
</dbReference>
<dbReference type="PANTHER" id="PTHR21660">
    <property type="entry name" value="THIOESTERASE SUPERFAMILY MEMBER-RELATED"/>
    <property type="match status" value="1"/>
</dbReference>
<dbReference type="Pfam" id="PF03061">
    <property type="entry name" value="4HBT"/>
    <property type="match status" value="1"/>
</dbReference>
<dbReference type="STRING" id="225991.MA05_09265"/>
<dbReference type="PATRIC" id="fig|1457173.3.peg.266"/>
<organism evidence="4 5">
    <name type="scientific">Comamonas aquatica DA1877</name>
    <dbReference type="NCBI Taxonomy" id="1457173"/>
    <lineage>
        <taxon>Bacteria</taxon>
        <taxon>Pseudomonadati</taxon>
        <taxon>Pseudomonadota</taxon>
        <taxon>Betaproteobacteria</taxon>
        <taxon>Burkholderiales</taxon>
        <taxon>Comamonadaceae</taxon>
        <taxon>Comamonas</taxon>
    </lineage>
</organism>
<dbReference type="GO" id="GO:0047617">
    <property type="term" value="F:fatty acyl-CoA hydrolase activity"/>
    <property type="evidence" value="ECO:0007669"/>
    <property type="project" value="InterPro"/>
</dbReference>